<accession>A0A455T4F4</accession>
<reference evidence="1" key="1">
    <citation type="submission" date="2018-12" db="EMBL/GenBank/DDBJ databases">
        <title>Novel natural products biosynthetic potential of the class Ktedonobacteria.</title>
        <authorList>
            <person name="Zheng Y."/>
            <person name="Saitou A."/>
            <person name="Wang C.M."/>
            <person name="Toyoda A."/>
            <person name="Minakuchi Y."/>
            <person name="Sekiguchi Y."/>
            <person name="Ueda K."/>
            <person name="Takano H."/>
            <person name="Sakai Y."/>
            <person name="Yokota A."/>
            <person name="Yabe S."/>
        </authorList>
    </citation>
    <scope>NUCLEOTIDE SEQUENCE</scope>
    <source>
        <strain evidence="1">A3-2</strain>
    </source>
</reference>
<evidence type="ECO:0000313" key="1">
    <source>
        <dbReference type="EMBL" id="BBH92274.1"/>
    </source>
</evidence>
<name>A0A455T4F4_9CHLR</name>
<dbReference type="EMBL" id="AP019377">
    <property type="protein sequence ID" value="BBH92274.1"/>
    <property type="molecule type" value="Genomic_DNA"/>
</dbReference>
<gene>
    <name evidence="1" type="ORF">KTA_04730</name>
</gene>
<organism evidence="1">
    <name type="scientific">Thermogemmatispora argillosa</name>
    <dbReference type="NCBI Taxonomy" id="2045280"/>
    <lineage>
        <taxon>Bacteria</taxon>
        <taxon>Bacillati</taxon>
        <taxon>Chloroflexota</taxon>
        <taxon>Ktedonobacteria</taxon>
        <taxon>Thermogemmatisporales</taxon>
        <taxon>Thermogemmatisporaceae</taxon>
        <taxon>Thermogemmatispora</taxon>
    </lineage>
</organism>
<protein>
    <submittedName>
        <fullName evidence="1">Uncharacterized protein</fullName>
    </submittedName>
</protein>
<sequence length="48" mass="5252">MYLQLLVGLLFLPAFLVAFGVQVLALFDQLKRFSHDVSVSGNQRGGGE</sequence>
<proteinExistence type="predicted"/>
<dbReference type="AlphaFoldDB" id="A0A455T4F4"/>